<dbReference type="PANTHER" id="PTHR30582:SF33">
    <property type="entry name" value="EXPORTED PROTEIN"/>
    <property type="match status" value="1"/>
</dbReference>
<feature type="active site" description="Proton donor/acceptor" evidence="6">
    <location>
        <position position="464"/>
    </location>
</feature>
<reference evidence="9 10" key="1">
    <citation type="journal article" date="2021" name="ISME Commun">
        <title>Automated analysis of genomic sequences facilitates high-throughput and comprehensive description of bacteria.</title>
        <authorList>
            <person name="Hitch T.C.A."/>
        </authorList>
    </citation>
    <scope>NUCLEOTIDE SEQUENCE [LARGE SCALE GENOMIC DNA]</scope>
    <source>
        <strain evidence="9 10">Sanger_29</strain>
    </source>
</reference>
<keyword evidence="10" id="KW-1185">Reference proteome</keyword>
<protein>
    <submittedName>
        <fullName evidence="9">L,D-transpeptidase/peptidoglycan binding protein</fullName>
    </submittedName>
</protein>
<dbReference type="InterPro" id="IPR050979">
    <property type="entry name" value="LD-transpeptidase"/>
</dbReference>
<dbReference type="Gene3D" id="2.40.440.10">
    <property type="entry name" value="L,D-transpeptidase catalytic domain-like"/>
    <property type="match status" value="1"/>
</dbReference>
<evidence type="ECO:0000256" key="4">
    <source>
        <dbReference type="ARBA" id="ARBA00022984"/>
    </source>
</evidence>
<evidence type="ECO:0000256" key="1">
    <source>
        <dbReference type="ARBA" id="ARBA00004752"/>
    </source>
</evidence>
<keyword evidence="5 6" id="KW-0961">Cell wall biogenesis/degradation</keyword>
<proteinExistence type="predicted"/>
<evidence type="ECO:0000259" key="8">
    <source>
        <dbReference type="PROSITE" id="PS52029"/>
    </source>
</evidence>
<dbReference type="Pfam" id="PF12229">
    <property type="entry name" value="PG_binding_4"/>
    <property type="match status" value="1"/>
</dbReference>
<dbReference type="SUPFAM" id="SSF141523">
    <property type="entry name" value="L,D-transpeptidase catalytic domain-like"/>
    <property type="match status" value="1"/>
</dbReference>
<gene>
    <name evidence="9" type="ORF">OCV47_00310</name>
</gene>
<evidence type="ECO:0000256" key="6">
    <source>
        <dbReference type="PROSITE-ProRule" id="PRU01373"/>
    </source>
</evidence>
<comment type="caution">
    <text evidence="9">The sequence shown here is derived from an EMBL/GenBank/DDBJ whole genome shotgun (WGS) entry which is preliminary data.</text>
</comment>
<name>A0ABT2SH93_9FIRM</name>
<dbReference type="InterPro" id="IPR038054">
    <property type="entry name" value="LD_TPept-like_central_sf"/>
</dbReference>
<sequence>MAERSRDRRNRSRNRREYVPEKKSGKAGKKIAIGLGVLVLVAAAGAGGYCAYDRIMDGKTMGCKISVYGVNVSWMSVEDAAAKLEEKFQDTMVEFDENGKDEYNVSLKDAGYSLDMESLKSELQRLKDNREPCKILFEEEKNYTVPYQVQWNDDQMKAAFVGAHLTSDQARSASTDAYITYNESTKRYEIVPSVLGTEIDDAKLQNQTQEQLNNSFSEDLLKSKVVINVDEKVYRDAAVTEDQTDLNNHLSELNGKLESYENAEVTYEFGSVTEVLDSAIIQSWVQVDNENITLDESAMRDYISGLSAQYNTQYVPRNFTTSKGNQVVIENNEYGYWIDEDGEYEQLVKDLEGGQPVSREPVYTTAGNGREGNDDLVNGYVEVDLTGQHLWLYSEGQQILDSDVVTGQPVGVNKKTGEQEDWSTYEGSYPIAYTEHPATLSSDIYGYEVAVQYWMPFVYGQGLHDASWRSAFGGNIYQTDGSHGCVNLPPQVAATIYEYVDAGFPIILYK</sequence>
<accession>A0ABT2SH93</accession>
<dbReference type="Gene3D" id="3.10.20.800">
    <property type="match status" value="1"/>
</dbReference>
<dbReference type="InterPro" id="IPR038063">
    <property type="entry name" value="Transpep_catalytic_dom"/>
</dbReference>
<evidence type="ECO:0000313" key="10">
    <source>
        <dbReference type="Proteomes" id="UP001652338"/>
    </source>
</evidence>
<evidence type="ECO:0000256" key="5">
    <source>
        <dbReference type="ARBA" id="ARBA00023316"/>
    </source>
</evidence>
<keyword evidence="3 6" id="KW-0133">Cell shape</keyword>
<dbReference type="EMBL" id="JAOQKE010000001">
    <property type="protein sequence ID" value="MCU6723811.1"/>
    <property type="molecule type" value="Genomic_DNA"/>
</dbReference>
<dbReference type="PROSITE" id="PS52029">
    <property type="entry name" value="LD_TPASE"/>
    <property type="match status" value="1"/>
</dbReference>
<comment type="pathway">
    <text evidence="1 6">Cell wall biogenesis; peptidoglycan biosynthesis.</text>
</comment>
<evidence type="ECO:0000313" key="9">
    <source>
        <dbReference type="EMBL" id="MCU6723811.1"/>
    </source>
</evidence>
<dbReference type="InterPro" id="IPR022029">
    <property type="entry name" value="YoaR-like_PG-bd"/>
</dbReference>
<feature type="domain" description="L,D-TPase catalytic" evidence="8">
    <location>
        <begin position="379"/>
        <end position="509"/>
    </location>
</feature>
<dbReference type="PANTHER" id="PTHR30582">
    <property type="entry name" value="L,D-TRANSPEPTIDASE"/>
    <property type="match status" value="1"/>
</dbReference>
<dbReference type="CDD" id="cd16913">
    <property type="entry name" value="YkuD_like"/>
    <property type="match status" value="1"/>
</dbReference>
<dbReference type="RefSeq" id="WP_262652972.1">
    <property type="nucleotide sequence ID" value="NZ_JAOQKE010000001.1"/>
</dbReference>
<keyword evidence="2" id="KW-0808">Transferase</keyword>
<feature type="active site" description="Nucleophile" evidence="6">
    <location>
        <position position="485"/>
    </location>
</feature>
<dbReference type="SUPFAM" id="SSF143985">
    <property type="entry name" value="L,D-transpeptidase pre-catalytic domain-like"/>
    <property type="match status" value="1"/>
</dbReference>
<evidence type="ECO:0000256" key="2">
    <source>
        <dbReference type="ARBA" id="ARBA00022679"/>
    </source>
</evidence>
<feature type="region of interest" description="Disordered" evidence="7">
    <location>
        <begin position="1"/>
        <end position="22"/>
    </location>
</feature>
<organism evidence="9 10">
    <name type="scientific">Muricoprocola aceti</name>
    <dbReference type="NCBI Taxonomy" id="2981772"/>
    <lineage>
        <taxon>Bacteria</taxon>
        <taxon>Bacillati</taxon>
        <taxon>Bacillota</taxon>
        <taxon>Clostridia</taxon>
        <taxon>Lachnospirales</taxon>
        <taxon>Lachnospiraceae</taxon>
        <taxon>Muricoprocola</taxon>
    </lineage>
</organism>
<dbReference type="Pfam" id="PF03734">
    <property type="entry name" value="YkuD"/>
    <property type="match status" value="1"/>
</dbReference>
<dbReference type="Proteomes" id="UP001652338">
    <property type="component" value="Unassembled WGS sequence"/>
</dbReference>
<evidence type="ECO:0000256" key="7">
    <source>
        <dbReference type="SAM" id="MobiDB-lite"/>
    </source>
</evidence>
<keyword evidence="4 6" id="KW-0573">Peptidoglycan synthesis</keyword>
<evidence type="ECO:0000256" key="3">
    <source>
        <dbReference type="ARBA" id="ARBA00022960"/>
    </source>
</evidence>
<dbReference type="InterPro" id="IPR005490">
    <property type="entry name" value="LD_TPept_cat_dom"/>
</dbReference>